<feature type="transmembrane region" description="Helical" evidence="14">
    <location>
        <begin position="246"/>
        <end position="266"/>
    </location>
</feature>
<dbReference type="InterPro" id="IPR005467">
    <property type="entry name" value="His_kinase_dom"/>
</dbReference>
<feature type="domain" description="Histidine kinase" evidence="15">
    <location>
        <begin position="523"/>
        <end position="757"/>
    </location>
</feature>
<evidence type="ECO:0000313" key="18">
    <source>
        <dbReference type="Proteomes" id="UP000779070"/>
    </source>
</evidence>
<dbReference type="CDD" id="cd06225">
    <property type="entry name" value="HAMP"/>
    <property type="match status" value="1"/>
</dbReference>
<feature type="transmembrane region" description="Helical" evidence="14">
    <location>
        <begin position="189"/>
        <end position="206"/>
    </location>
</feature>
<feature type="transmembrane region" description="Helical" evidence="14">
    <location>
        <begin position="301"/>
        <end position="322"/>
    </location>
</feature>
<feature type="transmembrane region" description="Helical" evidence="14">
    <location>
        <begin position="334"/>
        <end position="356"/>
    </location>
</feature>
<dbReference type="SMART" id="SM00387">
    <property type="entry name" value="HATPase_c"/>
    <property type="match status" value="1"/>
</dbReference>
<dbReference type="PROSITE" id="PS01219">
    <property type="entry name" value="AMMONIUM_TRANSP"/>
    <property type="match status" value="1"/>
</dbReference>
<keyword evidence="13" id="KW-0175">Coiled coil</keyword>
<dbReference type="RefSeq" id="WP_206371634.1">
    <property type="nucleotide sequence ID" value="NZ_CAWPTM010000104.1"/>
</dbReference>
<comment type="catalytic activity">
    <reaction evidence="1">
        <text>ATP + protein L-histidine = ADP + protein N-phospho-L-histidine.</text>
        <dbReference type="EC" id="2.7.13.3"/>
    </reaction>
</comment>
<evidence type="ECO:0000256" key="7">
    <source>
        <dbReference type="ARBA" id="ARBA00022679"/>
    </source>
</evidence>
<feature type="transmembrane region" description="Helical" evidence="14">
    <location>
        <begin position="85"/>
        <end position="105"/>
    </location>
</feature>
<evidence type="ECO:0000256" key="6">
    <source>
        <dbReference type="ARBA" id="ARBA00022553"/>
    </source>
</evidence>
<comment type="subcellular location">
    <subcellularLocation>
        <location evidence="2">Membrane</location>
        <topology evidence="2">Multi-pass membrane protein</topology>
    </subcellularLocation>
</comment>
<keyword evidence="5" id="KW-0813">Transport</keyword>
<sequence>MSGTDTVSILWLLVCTCIAFFMQAGFTLVETGSVRAKNSVNVAMKNMADFLVVSVVYVLVGFHLAQGSSLLSFDTLPIRSEHLPVVMFNLMFVATAATIVSGCVAERMSFRGYVYSSAFIGILIYPVASYWTWNPNSWLHTLGFYDFAGGVTVHVVGGMCGLVATMVIGPRKERFMAKQEVNELPSYNHTFVTLGVFLMVFAWMGFNGGSFYQFDARVPVVLFNTLLCAAVAGFVTLILVHRSRHVPVFVTLNSVLGGLVIVTVGADLFSTFDVVLLGVLASFTVYYGDKALIAMRIDDPVGAIPVHLFCGVLGGVYSGYTLSLTSNGDLVWDVGVQLIGILAILLWSGTSSYMCFKVLKYFHLERVAPDDEKLGLNITEHGVQMSWLETLRVIENISRNGDYSKRVPVELGTEAGDVAISFNHLMDRLESNIGVLHNVAKGNLVDVDIKPSSDKDIMANSLHSMIVSLRSLIDEVEDEIQSQAKQIETSEHSIQALIEKFKRTQDQLMEAEKMSALTGMVVGVAHELNTPLGITVTSLSVLSDKLDEIAMKFSERTITTEDLNRFLTVANECVEMVVNNIERSVAIVSKLKQINQKMASEEPKRVALRQMLDEAVLHVNETLTQKSINVEIQCEASLDVYLPPISLQCVIEELLNNSALHGFTADDHHSQRVIVVKVKEASGRIDIIVEDNGVGIPPENQKKIFQPFFTTLRAKGGTGLGLHMVYNICTQKLAGEIDMQSEINKGTRFVLSLESFADA</sequence>
<dbReference type="Gene3D" id="3.30.565.10">
    <property type="entry name" value="Histidine kinase-like ATPase, C-terminal domain"/>
    <property type="match status" value="1"/>
</dbReference>
<keyword evidence="7" id="KW-0808">Transferase</keyword>
<dbReference type="CDD" id="cd00075">
    <property type="entry name" value="HATPase"/>
    <property type="match status" value="1"/>
</dbReference>
<keyword evidence="18" id="KW-1185">Reference proteome</keyword>
<evidence type="ECO:0000256" key="10">
    <source>
        <dbReference type="ARBA" id="ARBA00022989"/>
    </source>
</evidence>
<accession>A0ABS3A809</accession>
<dbReference type="EC" id="2.7.13.3" evidence="4"/>
<feature type="transmembrane region" description="Helical" evidence="14">
    <location>
        <begin position="218"/>
        <end position="239"/>
    </location>
</feature>
<dbReference type="InterPro" id="IPR029020">
    <property type="entry name" value="Ammonium/urea_transptr"/>
</dbReference>
<proteinExistence type="inferred from homology"/>
<evidence type="ECO:0000256" key="8">
    <source>
        <dbReference type="ARBA" id="ARBA00022692"/>
    </source>
</evidence>
<dbReference type="SUPFAM" id="SSF47384">
    <property type="entry name" value="Homodimeric domain of signal transducing histidine kinase"/>
    <property type="match status" value="1"/>
</dbReference>
<dbReference type="InterPro" id="IPR036097">
    <property type="entry name" value="HisK_dim/P_sf"/>
</dbReference>
<dbReference type="InterPro" id="IPR024041">
    <property type="entry name" value="NH4_transpt_AmtB-like_dom"/>
</dbReference>
<evidence type="ECO:0000256" key="13">
    <source>
        <dbReference type="SAM" id="Coils"/>
    </source>
</evidence>
<keyword evidence="8 14" id="KW-0812">Transmembrane</keyword>
<feature type="domain" description="HAMP" evidence="16">
    <location>
        <begin position="392"/>
        <end position="434"/>
    </location>
</feature>
<protein>
    <recommendedName>
        <fullName evidence="4">histidine kinase</fullName>
        <ecNumber evidence="4">2.7.13.3</ecNumber>
    </recommendedName>
</protein>
<evidence type="ECO:0000256" key="12">
    <source>
        <dbReference type="ARBA" id="ARBA00023177"/>
    </source>
</evidence>
<keyword evidence="12" id="KW-0924">Ammonia transport</keyword>
<evidence type="ECO:0000256" key="14">
    <source>
        <dbReference type="SAM" id="Phobius"/>
    </source>
</evidence>
<dbReference type="SUPFAM" id="SSF111352">
    <property type="entry name" value="Ammonium transporter"/>
    <property type="match status" value="1"/>
</dbReference>
<dbReference type="PROSITE" id="PS50885">
    <property type="entry name" value="HAMP"/>
    <property type="match status" value="1"/>
</dbReference>
<dbReference type="PANTHER" id="PTHR11730">
    <property type="entry name" value="AMMONIUM TRANSPORTER"/>
    <property type="match status" value="1"/>
</dbReference>
<gene>
    <name evidence="17" type="ORF">JYA62_19215</name>
</gene>
<evidence type="ECO:0000256" key="1">
    <source>
        <dbReference type="ARBA" id="ARBA00000085"/>
    </source>
</evidence>
<dbReference type="Gene3D" id="1.10.287.130">
    <property type="match status" value="1"/>
</dbReference>
<name>A0ABS3A809_9VIBR</name>
<dbReference type="EMBL" id="JAFHLB010000030">
    <property type="protein sequence ID" value="MBN3579792.1"/>
    <property type="molecule type" value="Genomic_DNA"/>
</dbReference>
<comment type="caution">
    <text evidence="17">The sequence shown here is derived from an EMBL/GenBank/DDBJ whole genome shotgun (WGS) entry which is preliminary data.</text>
</comment>
<dbReference type="Gene3D" id="1.10.3430.10">
    <property type="entry name" value="Ammonium transporter AmtB like domains"/>
    <property type="match status" value="1"/>
</dbReference>
<feature type="transmembrane region" description="Helical" evidence="14">
    <location>
        <begin position="272"/>
        <end position="289"/>
    </location>
</feature>
<feature type="transmembrane region" description="Helical" evidence="14">
    <location>
        <begin position="145"/>
        <end position="168"/>
    </location>
</feature>
<dbReference type="InterPro" id="IPR004358">
    <property type="entry name" value="Sig_transdc_His_kin-like_C"/>
</dbReference>
<evidence type="ECO:0000313" key="17">
    <source>
        <dbReference type="EMBL" id="MBN3579792.1"/>
    </source>
</evidence>
<evidence type="ECO:0000256" key="4">
    <source>
        <dbReference type="ARBA" id="ARBA00012438"/>
    </source>
</evidence>
<keyword evidence="6" id="KW-0597">Phosphoprotein</keyword>
<dbReference type="PANTHER" id="PTHR11730:SF6">
    <property type="entry name" value="AMMONIUM TRANSPORTER"/>
    <property type="match status" value="1"/>
</dbReference>
<dbReference type="Proteomes" id="UP000779070">
    <property type="component" value="Unassembled WGS sequence"/>
</dbReference>
<evidence type="ECO:0000259" key="15">
    <source>
        <dbReference type="PROSITE" id="PS50109"/>
    </source>
</evidence>
<evidence type="ECO:0000256" key="9">
    <source>
        <dbReference type="ARBA" id="ARBA00022777"/>
    </source>
</evidence>
<keyword evidence="9" id="KW-0418">Kinase</keyword>
<dbReference type="PRINTS" id="PR00344">
    <property type="entry name" value="BCTRLSENSOR"/>
</dbReference>
<organism evidence="17 18">
    <name type="scientific">Vibrio neptunius</name>
    <dbReference type="NCBI Taxonomy" id="170651"/>
    <lineage>
        <taxon>Bacteria</taxon>
        <taxon>Pseudomonadati</taxon>
        <taxon>Pseudomonadota</taxon>
        <taxon>Gammaproteobacteria</taxon>
        <taxon>Vibrionales</taxon>
        <taxon>Vibrionaceae</taxon>
        <taxon>Vibrio</taxon>
    </lineage>
</organism>
<dbReference type="InterPro" id="IPR003594">
    <property type="entry name" value="HATPase_dom"/>
</dbReference>
<dbReference type="InterPro" id="IPR036890">
    <property type="entry name" value="HATPase_C_sf"/>
</dbReference>
<dbReference type="PROSITE" id="PS50109">
    <property type="entry name" value="HIS_KIN"/>
    <property type="match status" value="1"/>
</dbReference>
<evidence type="ECO:0000256" key="5">
    <source>
        <dbReference type="ARBA" id="ARBA00022448"/>
    </source>
</evidence>
<dbReference type="InterPro" id="IPR003661">
    <property type="entry name" value="HisK_dim/P_dom"/>
</dbReference>
<dbReference type="CDD" id="cd00082">
    <property type="entry name" value="HisKA"/>
    <property type="match status" value="1"/>
</dbReference>
<feature type="transmembrane region" description="Helical" evidence="14">
    <location>
        <begin position="6"/>
        <end position="29"/>
    </location>
</feature>
<evidence type="ECO:0000259" key="16">
    <source>
        <dbReference type="PROSITE" id="PS50885"/>
    </source>
</evidence>
<evidence type="ECO:0000256" key="2">
    <source>
        <dbReference type="ARBA" id="ARBA00004141"/>
    </source>
</evidence>
<feature type="transmembrane region" description="Helical" evidence="14">
    <location>
        <begin position="50"/>
        <end position="73"/>
    </location>
</feature>
<dbReference type="Pfam" id="PF02518">
    <property type="entry name" value="HATPase_c"/>
    <property type="match status" value="1"/>
</dbReference>
<feature type="transmembrane region" description="Helical" evidence="14">
    <location>
        <begin position="112"/>
        <end position="133"/>
    </location>
</feature>
<dbReference type="InterPro" id="IPR018047">
    <property type="entry name" value="Ammonium_transpt_CS"/>
</dbReference>
<dbReference type="InterPro" id="IPR003660">
    <property type="entry name" value="HAMP_dom"/>
</dbReference>
<dbReference type="SUPFAM" id="SSF55874">
    <property type="entry name" value="ATPase domain of HSP90 chaperone/DNA topoisomerase II/histidine kinase"/>
    <property type="match status" value="1"/>
</dbReference>
<evidence type="ECO:0000256" key="11">
    <source>
        <dbReference type="ARBA" id="ARBA00023136"/>
    </source>
</evidence>
<comment type="similarity">
    <text evidence="3">Belongs to the ammonia transporter channel (TC 1.A.11.2) family.</text>
</comment>
<feature type="coiled-coil region" evidence="13">
    <location>
        <begin position="466"/>
        <end position="514"/>
    </location>
</feature>
<dbReference type="Pfam" id="PF00909">
    <property type="entry name" value="Ammonium_transp"/>
    <property type="match status" value="1"/>
</dbReference>
<reference evidence="17 18" key="1">
    <citation type="submission" date="2021-02" db="EMBL/GenBank/DDBJ databases">
        <title>Draft Genome Sequences of 5 Vibrio neptunius Strains Isolated From of Bivalve Hatcheries.</title>
        <authorList>
            <person name="Galvis F."/>
            <person name="Barja J.L."/>
            <person name="Lemos M.L."/>
            <person name="Balado M."/>
        </authorList>
    </citation>
    <scope>NUCLEOTIDE SEQUENCE [LARGE SCALE GENOMIC DNA]</scope>
    <source>
        <strain evidence="17 18">PP-145.98</strain>
    </source>
</reference>
<dbReference type="Pfam" id="PF00672">
    <property type="entry name" value="HAMP"/>
    <property type="match status" value="1"/>
</dbReference>
<keyword evidence="10 14" id="KW-1133">Transmembrane helix</keyword>
<keyword evidence="11 14" id="KW-0472">Membrane</keyword>
<evidence type="ECO:0000256" key="3">
    <source>
        <dbReference type="ARBA" id="ARBA00005887"/>
    </source>
</evidence>